<sequence>MVDDNGQLVFRSPYTPNLQSHCFSRHLPRAPARRWRPAQTISPHLTINQTSIVLEHKRSSRVEVHPLKRASLQDSIVLQKYYFDTIFPAISYAHIQRVNESGLRCTVSETYRY</sequence>
<evidence type="ECO:0000313" key="2">
    <source>
        <dbReference type="Proteomes" id="UP000838756"/>
    </source>
</evidence>
<reference evidence="1" key="1">
    <citation type="submission" date="2022-03" db="EMBL/GenBank/DDBJ databases">
        <authorList>
            <person name="Lindestad O."/>
        </authorList>
    </citation>
    <scope>NUCLEOTIDE SEQUENCE</scope>
</reference>
<dbReference type="Proteomes" id="UP000838756">
    <property type="component" value="Unassembled WGS sequence"/>
</dbReference>
<accession>A0A8S4R3M1</accession>
<proteinExistence type="predicted"/>
<dbReference type="EMBL" id="CAKXAJ010024758">
    <property type="protein sequence ID" value="CAH2229928.1"/>
    <property type="molecule type" value="Genomic_DNA"/>
</dbReference>
<evidence type="ECO:0000313" key="1">
    <source>
        <dbReference type="EMBL" id="CAH2229928.1"/>
    </source>
</evidence>
<gene>
    <name evidence="1" type="primary">jg4430</name>
    <name evidence="1" type="ORF">PAEG_LOCUS9210</name>
</gene>
<keyword evidence="2" id="KW-1185">Reference proteome</keyword>
<dbReference type="AlphaFoldDB" id="A0A8S4R3M1"/>
<name>A0A8S4R3M1_9NEOP</name>
<comment type="caution">
    <text evidence="1">The sequence shown here is derived from an EMBL/GenBank/DDBJ whole genome shotgun (WGS) entry which is preliminary data.</text>
</comment>
<organism evidence="1 2">
    <name type="scientific">Pararge aegeria aegeria</name>
    <dbReference type="NCBI Taxonomy" id="348720"/>
    <lineage>
        <taxon>Eukaryota</taxon>
        <taxon>Metazoa</taxon>
        <taxon>Ecdysozoa</taxon>
        <taxon>Arthropoda</taxon>
        <taxon>Hexapoda</taxon>
        <taxon>Insecta</taxon>
        <taxon>Pterygota</taxon>
        <taxon>Neoptera</taxon>
        <taxon>Endopterygota</taxon>
        <taxon>Lepidoptera</taxon>
        <taxon>Glossata</taxon>
        <taxon>Ditrysia</taxon>
        <taxon>Papilionoidea</taxon>
        <taxon>Nymphalidae</taxon>
        <taxon>Satyrinae</taxon>
        <taxon>Satyrini</taxon>
        <taxon>Parargina</taxon>
        <taxon>Pararge</taxon>
    </lineage>
</organism>
<protein>
    <submittedName>
        <fullName evidence="1">Jg4430 protein</fullName>
    </submittedName>
</protein>